<dbReference type="SUPFAM" id="SSF47203">
    <property type="entry name" value="Acyl-CoA dehydrogenase C-terminal domain-like"/>
    <property type="match status" value="2"/>
</dbReference>
<dbReference type="Proteomes" id="UP000187209">
    <property type="component" value="Unassembled WGS sequence"/>
</dbReference>
<evidence type="ECO:0000256" key="10">
    <source>
        <dbReference type="PIRNR" id="PIRNR000168"/>
    </source>
</evidence>
<evidence type="ECO:0000256" key="11">
    <source>
        <dbReference type="PIRSR" id="PIRSR000168-1"/>
    </source>
</evidence>
<evidence type="ECO:0000256" key="7">
    <source>
        <dbReference type="ARBA" id="ARBA00023002"/>
    </source>
</evidence>
<organism evidence="15 16">
    <name type="scientific">Stentor coeruleus</name>
    <dbReference type="NCBI Taxonomy" id="5963"/>
    <lineage>
        <taxon>Eukaryota</taxon>
        <taxon>Sar</taxon>
        <taxon>Alveolata</taxon>
        <taxon>Ciliophora</taxon>
        <taxon>Postciliodesmatophora</taxon>
        <taxon>Heterotrichea</taxon>
        <taxon>Heterotrichida</taxon>
        <taxon>Stentoridae</taxon>
        <taxon>Stentor</taxon>
    </lineage>
</organism>
<comment type="cofactor">
    <cofactor evidence="1">
        <name>FAD</name>
        <dbReference type="ChEBI" id="CHEBI:57692"/>
    </cofactor>
</comment>
<dbReference type="InterPro" id="IPR012258">
    <property type="entry name" value="Acyl-CoA_oxidase"/>
</dbReference>
<dbReference type="PIRSF" id="PIRSF000168">
    <property type="entry name" value="Acyl-CoA_oxidase"/>
    <property type="match status" value="1"/>
</dbReference>
<dbReference type="InterPro" id="IPR046373">
    <property type="entry name" value="Acyl-CoA_Oxase/DH_mid-dom_sf"/>
</dbReference>
<dbReference type="Gene3D" id="1.20.140.10">
    <property type="entry name" value="Butyryl-CoA Dehydrogenase, subunit A, domain 3"/>
    <property type="match status" value="2"/>
</dbReference>
<dbReference type="InterPro" id="IPR055060">
    <property type="entry name" value="ACOX_C_alpha1"/>
</dbReference>
<sequence>MTSNMRRLDVIRNHLSSKFPTMPFDDTLEKYRQRTPSFNKDSLFAIYMGSHHKLIRMLRESSKNSPLINHTAYTFGSREDKHQQIYRIVGEIYTKAPLTYEQDLQDPTKKLSILQALCEFDIASGTRCIVHMSLYIDTIQNLGTAKHRTRIDRAYKLLDYGSFAMTELGHGSNVAGLEVIANYDKKTREFIINSPTKTSAKWWIGAVGKTANMSLIIDGDNKGVHVFLIQIRDFDTHEACKGVILGDCGEKNELNGIDNGFIIFNNYRVPYDCLLDKYSMINEEGKYKSPIKNKQKRLGIMLAGLLRGRFAVSSASEISLRNALTIALRFGAIRKQFGEPEKSILDYQTHRTRLIPHFCRMFAIRSGLHYLLSYLRTNSILFYKDPECEELNELHAILSVFKSLASTYAFNGIQECRESTGGHGYSAHSGLARLRGTADVLMTWEGDNTVLVQQTSKYILKQIQRLLKGAKNTSTTLQFVRLDYEISLWPINSLQDLTTENIIKVYQGYINCIAKQTMQKLQENIQKYDNTTDVWNNSQSSYAQTLASVYGEFLYYQEMVIMCKSIANNDRSLASIIMKIPELYVIDCWERRQRVYVDLGCKAENCAFLRDRHIELCNEIGNWVLPIIETLASCDNFIGSVYGYTDGQAYNRLIEAVEKEQGVYEKPTWLSDIRNVRKAASS</sequence>
<dbReference type="PANTHER" id="PTHR10909">
    <property type="entry name" value="ELECTRON TRANSPORT OXIDOREDUCTASE"/>
    <property type="match status" value="1"/>
</dbReference>
<evidence type="ECO:0000313" key="16">
    <source>
        <dbReference type="Proteomes" id="UP000187209"/>
    </source>
</evidence>
<dbReference type="FunFam" id="2.40.110.10:FF:000005">
    <property type="entry name" value="Acyl-coenzyme A oxidase"/>
    <property type="match status" value="1"/>
</dbReference>
<evidence type="ECO:0000256" key="6">
    <source>
        <dbReference type="ARBA" id="ARBA00022832"/>
    </source>
</evidence>
<accession>A0A1R2CCX8</accession>
<feature type="binding site" evidence="12">
    <location>
        <position position="166"/>
    </location>
    <ligand>
        <name>FAD</name>
        <dbReference type="ChEBI" id="CHEBI:57692"/>
    </ligand>
</feature>
<dbReference type="PANTHER" id="PTHR10909:SF352">
    <property type="entry name" value="ACYL-COENZYME A OXIDASE-LIKE PROTEIN"/>
    <property type="match status" value="1"/>
</dbReference>
<evidence type="ECO:0000313" key="15">
    <source>
        <dbReference type="EMBL" id="OMJ86820.1"/>
    </source>
</evidence>
<evidence type="ECO:0000256" key="8">
    <source>
        <dbReference type="ARBA" id="ARBA00023098"/>
    </source>
</evidence>
<keyword evidence="5 10" id="KW-0274">FAD</keyword>
<dbReference type="AlphaFoldDB" id="A0A1R2CCX8"/>
<keyword evidence="9" id="KW-0576">Peroxisome</keyword>
<proteinExistence type="inferred from homology"/>
<keyword evidence="6" id="KW-0276">Fatty acid metabolism</keyword>
<dbReference type="EMBL" id="MPUH01000194">
    <property type="protein sequence ID" value="OMJ86820.1"/>
    <property type="molecule type" value="Genomic_DNA"/>
</dbReference>
<reference evidence="15 16" key="1">
    <citation type="submission" date="2016-11" db="EMBL/GenBank/DDBJ databases">
        <title>The macronuclear genome of Stentor coeruleus: a giant cell with tiny introns.</title>
        <authorList>
            <person name="Slabodnick M."/>
            <person name="Ruby J.G."/>
            <person name="Reiff S.B."/>
            <person name="Swart E.C."/>
            <person name="Gosai S."/>
            <person name="Prabakaran S."/>
            <person name="Witkowska E."/>
            <person name="Larue G.E."/>
            <person name="Fisher S."/>
            <person name="Freeman R.M."/>
            <person name="Gunawardena J."/>
            <person name="Chu W."/>
            <person name="Stover N.A."/>
            <person name="Gregory B.D."/>
            <person name="Nowacki M."/>
            <person name="Derisi J."/>
            <person name="Roy S.W."/>
            <person name="Marshall W.F."/>
            <person name="Sood P."/>
        </authorList>
    </citation>
    <scope>NUCLEOTIDE SEQUENCE [LARGE SCALE GENOMIC DNA]</scope>
    <source>
        <strain evidence="15">WM001</strain>
    </source>
</reference>
<dbReference type="FunFam" id="1.20.140.10:FF:000010">
    <property type="entry name" value="Acyl-coenzyme A oxidase"/>
    <property type="match status" value="1"/>
</dbReference>
<dbReference type="GO" id="GO:0055088">
    <property type="term" value="P:lipid homeostasis"/>
    <property type="evidence" value="ECO:0007669"/>
    <property type="project" value="TreeGrafter"/>
</dbReference>
<feature type="active site" description="Proton acceptor" evidence="11">
    <location>
        <position position="445"/>
    </location>
</feature>
<evidence type="ECO:0000259" key="13">
    <source>
        <dbReference type="Pfam" id="PF01756"/>
    </source>
</evidence>
<dbReference type="SUPFAM" id="SSF56645">
    <property type="entry name" value="Acyl-CoA dehydrogenase NM domain-like"/>
    <property type="match status" value="1"/>
</dbReference>
<feature type="domain" description="Acyl-CoA oxidase C-alpha1" evidence="14">
    <location>
        <begin position="304"/>
        <end position="460"/>
    </location>
</feature>
<evidence type="ECO:0000256" key="3">
    <source>
        <dbReference type="ARBA" id="ARBA00006288"/>
    </source>
</evidence>
<dbReference type="InterPro" id="IPR036250">
    <property type="entry name" value="AcylCo_DH-like_C"/>
</dbReference>
<keyword evidence="8" id="KW-0443">Lipid metabolism</keyword>
<evidence type="ECO:0000256" key="5">
    <source>
        <dbReference type="ARBA" id="ARBA00022827"/>
    </source>
</evidence>
<dbReference type="InterPro" id="IPR002655">
    <property type="entry name" value="Acyl-CoA_oxidase_C"/>
</dbReference>
<gene>
    <name evidence="15" type="ORF">SteCoe_11593</name>
</gene>
<evidence type="ECO:0000256" key="1">
    <source>
        <dbReference type="ARBA" id="ARBA00001974"/>
    </source>
</evidence>
<evidence type="ECO:0000256" key="9">
    <source>
        <dbReference type="ARBA" id="ARBA00023140"/>
    </source>
</evidence>
<feature type="binding site" evidence="12">
    <location>
        <position position="205"/>
    </location>
    <ligand>
        <name>FAD</name>
        <dbReference type="ChEBI" id="CHEBI:57692"/>
    </ligand>
</feature>
<comment type="similarity">
    <text evidence="3 10">Belongs to the acyl-CoA oxidase family.</text>
</comment>
<feature type="domain" description="Acyl-CoA oxidase C-terminal" evidence="13">
    <location>
        <begin position="499"/>
        <end position="672"/>
    </location>
</feature>
<dbReference type="GO" id="GO:0003997">
    <property type="term" value="F:acyl-CoA oxidase activity"/>
    <property type="evidence" value="ECO:0007669"/>
    <property type="project" value="InterPro"/>
</dbReference>
<dbReference type="Pfam" id="PF22924">
    <property type="entry name" value="ACOX_C_alpha1"/>
    <property type="match status" value="1"/>
</dbReference>
<evidence type="ECO:0000256" key="12">
    <source>
        <dbReference type="PIRSR" id="PIRSR000168-2"/>
    </source>
</evidence>
<comment type="subcellular location">
    <subcellularLocation>
        <location evidence="2">Peroxisome</location>
    </subcellularLocation>
</comment>
<dbReference type="GO" id="GO:0005777">
    <property type="term" value="C:peroxisome"/>
    <property type="evidence" value="ECO:0007669"/>
    <property type="project" value="UniProtKB-SubCell"/>
</dbReference>
<keyword evidence="7" id="KW-0560">Oxidoreductase</keyword>
<protein>
    <recommendedName>
        <fullName evidence="10">Acyl-coenzyme A oxidase</fullName>
    </recommendedName>
</protein>
<dbReference type="OrthoDB" id="434460at2759"/>
<keyword evidence="16" id="KW-1185">Reference proteome</keyword>
<dbReference type="GO" id="GO:0033540">
    <property type="term" value="P:fatty acid beta-oxidation using acyl-CoA oxidase"/>
    <property type="evidence" value="ECO:0007669"/>
    <property type="project" value="TreeGrafter"/>
</dbReference>
<evidence type="ECO:0000256" key="2">
    <source>
        <dbReference type="ARBA" id="ARBA00004275"/>
    </source>
</evidence>
<evidence type="ECO:0000256" key="4">
    <source>
        <dbReference type="ARBA" id="ARBA00022630"/>
    </source>
</evidence>
<dbReference type="Pfam" id="PF01756">
    <property type="entry name" value="ACOX"/>
    <property type="match status" value="1"/>
</dbReference>
<dbReference type="GO" id="GO:0071949">
    <property type="term" value="F:FAD binding"/>
    <property type="evidence" value="ECO:0007669"/>
    <property type="project" value="InterPro"/>
</dbReference>
<keyword evidence="4 10" id="KW-0285">Flavoprotein</keyword>
<evidence type="ECO:0000259" key="14">
    <source>
        <dbReference type="Pfam" id="PF22924"/>
    </source>
</evidence>
<name>A0A1R2CCX8_9CILI</name>
<comment type="caution">
    <text evidence="15">The sequence shown here is derived from an EMBL/GenBank/DDBJ whole genome shotgun (WGS) entry which is preliminary data.</text>
</comment>
<dbReference type="GO" id="GO:0005504">
    <property type="term" value="F:fatty acid binding"/>
    <property type="evidence" value="ECO:0007669"/>
    <property type="project" value="TreeGrafter"/>
</dbReference>
<dbReference type="Gene3D" id="2.40.110.10">
    <property type="entry name" value="Butyryl-CoA Dehydrogenase, subunit A, domain 2"/>
    <property type="match status" value="1"/>
</dbReference>
<dbReference type="InterPro" id="IPR009100">
    <property type="entry name" value="AcylCoA_DH/oxidase_NM_dom_sf"/>
</dbReference>